<name>A0A1V3SYL5_9BACT</name>
<sequence>MRNQSWQVSDAFWAKGDPVEGASQGNLREPVLGSQILSGVVGSWGLREAVAGRIGGIRRDRRDDWSWQSINSSMVKAPLARETIRHHGYIPHIRQRGEEREEKKRDPSFRPCRWVVEIALAWLNRFRKLLVR</sequence>
<accession>A0A1V3SYL5</accession>
<proteinExistence type="predicted"/>
<gene>
    <name evidence="1" type="ORF">BOX24_00120</name>
</gene>
<evidence type="ECO:0000313" key="1">
    <source>
        <dbReference type="EMBL" id="OOH75258.1"/>
    </source>
</evidence>
<evidence type="ECO:0000313" key="2">
    <source>
        <dbReference type="Proteomes" id="UP000188586"/>
    </source>
</evidence>
<dbReference type="EMBL" id="MPOJ01000001">
    <property type="protein sequence ID" value="OOH75258.1"/>
    <property type="molecule type" value="Genomic_DNA"/>
</dbReference>
<reference evidence="1 2" key="1">
    <citation type="submission" date="2016-11" db="EMBL/GenBank/DDBJ databases">
        <title>Comparative genomics of co-occurring bacteria in distinct bioleaching systems unravels niche-specific adaptation.</title>
        <authorList>
            <person name="Zhang X."/>
            <person name="Liu X."/>
            <person name="Yin H."/>
        </authorList>
    </citation>
    <scope>NUCLEOTIDE SEQUENCE [LARGE SCALE GENOMIC DNA]</scope>
    <source>
        <strain evidence="1 2">DX</strain>
    </source>
</reference>
<organism evidence="1 2">
    <name type="scientific">Leptospirillum ferriphilum</name>
    <dbReference type="NCBI Taxonomy" id="178606"/>
    <lineage>
        <taxon>Bacteria</taxon>
        <taxon>Pseudomonadati</taxon>
        <taxon>Nitrospirota</taxon>
        <taxon>Nitrospiria</taxon>
        <taxon>Nitrospirales</taxon>
        <taxon>Nitrospiraceae</taxon>
        <taxon>Leptospirillum</taxon>
    </lineage>
</organism>
<comment type="caution">
    <text evidence="1">The sequence shown here is derived from an EMBL/GenBank/DDBJ whole genome shotgun (WGS) entry which is preliminary data.</text>
</comment>
<dbReference type="AlphaFoldDB" id="A0A1V3SYL5"/>
<evidence type="ECO:0008006" key="3">
    <source>
        <dbReference type="Google" id="ProtNLM"/>
    </source>
</evidence>
<dbReference type="Proteomes" id="UP000188586">
    <property type="component" value="Unassembled WGS sequence"/>
</dbReference>
<protein>
    <recommendedName>
        <fullName evidence="3">Transposase</fullName>
    </recommendedName>
</protein>